<dbReference type="AlphaFoldDB" id="A0A1E3XB41"/>
<keyword evidence="4" id="KW-0812">Transmembrane</keyword>
<gene>
    <name evidence="6" type="ORF">SCARUB_02703</name>
</gene>
<dbReference type="Pfam" id="PF13231">
    <property type="entry name" value="PMT_2"/>
    <property type="match status" value="1"/>
</dbReference>
<feature type="repeat" description="TPR" evidence="3">
    <location>
        <begin position="611"/>
        <end position="644"/>
    </location>
</feature>
<dbReference type="SMART" id="SM00028">
    <property type="entry name" value="TPR"/>
    <property type="match status" value="2"/>
</dbReference>
<feature type="transmembrane region" description="Helical" evidence="4">
    <location>
        <begin position="287"/>
        <end position="304"/>
    </location>
</feature>
<evidence type="ECO:0000256" key="2">
    <source>
        <dbReference type="ARBA" id="ARBA00022803"/>
    </source>
</evidence>
<keyword evidence="2 3" id="KW-0802">TPR repeat</keyword>
<dbReference type="InterPro" id="IPR019734">
    <property type="entry name" value="TPR_rpt"/>
</dbReference>
<accession>A0A1E3XB41</accession>
<dbReference type="PANTHER" id="PTHR44943:SF8">
    <property type="entry name" value="TPR REPEAT-CONTAINING PROTEIN MJ0263"/>
    <property type="match status" value="1"/>
</dbReference>
<feature type="repeat" description="TPR" evidence="3">
    <location>
        <begin position="645"/>
        <end position="678"/>
    </location>
</feature>
<dbReference type="InterPro" id="IPR051685">
    <property type="entry name" value="Ycf3/AcsC/BcsC/TPR_MFPF"/>
</dbReference>
<name>A0A1E3XB41_9BACT</name>
<evidence type="ECO:0000313" key="7">
    <source>
        <dbReference type="Proteomes" id="UP000094056"/>
    </source>
</evidence>
<evidence type="ECO:0000256" key="1">
    <source>
        <dbReference type="ARBA" id="ARBA00022737"/>
    </source>
</evidence>
<feature type="transmembrane region" description="Helical" evidence="4">
    <location>
        <begin position="186"/>
        <end position="209"/>
    </location>
</feature>
<feature type="domain" description="Glycosyltransferase RgtA/B/C/D-like" evidence="5">
    <location>
        <begin position="65"/>
        <end position="208"/>
    </location>
</feature>
<dbReference type="PROSITE" id="PS50293">
    <property type="entry name" value="TPR_REGION"/>
    <property type="match status" value="1"/>
</dbReference>
<comment type="caution">
    <text evidence="6">The sequence shown here is derived from an EMBL/GenBank/DDBJ whole genome shotgun (WGS) entry which is preliminary data.</text>
</comment>
<feature type="transmembrane region" description="Helical" evidence="4">
    <location>
        <begin position="257"/>
        <end position="281"/>
    </location>
</feature>
<dbReference type="SUPFAM" id="SSF48452">
    <property type="entry name" value="TPR-like"/>
    <property type="match status" value="1"/>
</dbReference>
<dbReference type="Pfam" id="PF00515">
    <property type="entry name" value="TPR_1"/>
    <property type="match status" value="1"/>
</dbReference>
<keyword evidence="4" id="KW-1133">Transmembrane helix</keyword>
<feature type="transmembrane region" description="Helical" evidence="4">
    <location>
        <begin position="126"/>
        <end position="144"/>
    </location>
</feature>
<feature type="transmembrane region" description="Helical" evidence="4">
    <location>
        <begin position="89"/>
        <end position="114"/>
    </location>
</feature>
<dbReference type="Proteomes" id="UP000094056">
    <property type="component" value="Unassembled WGS sequence"/>
</dbReference>
<evidence type="ECO:0000256" key="4">
    <source>
        <dbReference type="SAM" id="Phobius"/>
    </source>
</evidence>
<evidence type="ECO:0000256" key="3">
    <source>
        <dbReference type="PROSITE-ProRule" id="PRU00339"/>
    </source>
</evidence>
<dbReference type="InterPro" id="IPR038731">
    <property type="entry name" value="RgtA/B/C-like"/>
</dbReference>
<dbReference type="PROSITE" id="PS50005">
    <property type="entry name" value="TPR"/>
    <property type="match status" value="2"/>
</dbReference>
<keyword evidence="1" id="KW-0677">Repeat</keyword>
<organism evidence="6 7">
    <name type="scientific">Candidatus Scalindua rubra</name>
    <dbReference type="NCBI Taxonomy" id="1872076"/>
    <lineage>
        <taxon>Bacteria</taxon>
        <taxon>Pseudomonadati</taxon>
        <taxon>Planctomycetota</taxon>
        <taxon>Candidatus Brocadiia</taxon>
        <taxon>Candidatus Brocadiales</taxon>
        <taxon>Candidatus Scalinduaceae</taxon>
        <taxon>Candidatus Scalindua</taxon>
    </lineage>
</organism>
<dbReference type="PANTHER" id="PTHR44943">
    <property type="entry name" value="CELLULOSE SYNTHASE OPERON PROTEIN C"/>
    <property type="match status" value="1"/>
</dbReference>
<sequence>MEYTISLFIFIFGIITWIPFLKTPYGQDQAGNAYLADQVLKKKIALFKDKTVYTIGHFLHVIVLQYLFGKDNKYCNWFMCLWCSLSAVIVYWIVYNLFGLTSAIIAGVLFALYIVNPRIGGNWGPIESLLALPSLASLLLIIQASKTDSYLLIALSGMFFGYAILIKQTTILYLPGYLLMMIGRDISLTSYLIFGGSAFLTNLIPLLYYWKKNAFWEYLACNWLVMIPSAVNPKKYNKLYPKMMVRGEMDNKTKKHVLLNNSLSLFPVLFVTTISSISFIVNYNFSIFYLGLFACLLASIWMIFMRGTLFPHYWLYMIPWLVILASYSLGEIVSNLHTGSNLNTLQLSGISAICGVFLFAIIVDYKFYIPHRDPYGFLRKFYGDNFVNANYKGTIDIGKYIKKTTNPDDKILVCGWAPYIILYSERSSFCPDFCLYAEDYLEIYNKSNPALLDFLNSIFKFNNFKIIKQKENLFKTGFPEIIVFADGKGDIKDFEKLTGIYYSKDEHMRGYPLYRADRELTELMSPYDKTSNVEKNEEVKLERNESFESSEKQDWNTALKTAKQLLKKDPQNIEHLSILGDCLMGLGNYKLLFRFYNRLIENKIVPTTSRLELLNKLGEAYCSLNKFKDAEALFHKILILNHNNSTVLNNLGFVYSKQNESRKASECFRKTLELDPNNEDAIFNLDQIKAQCS</sequence>
<feature type="transmembrane region" description="Helical" evidence="4">
    <location>
        <begin position="51"/>
        <end position="69"/>
    </location>
</feature>
<evidence type="ECO:0000313" key="6">
    <source>
        <dbReference type="EMBL" id="ODS32184.1"/>
    </source>
</evidence>
<dbReference type="Gene3D" id="1.25.40.10">
    <property type="entry name" value="Tetratricopeptide repeat domain"/>
    <property type="match status" value="1"/>
</dbReference>
<feature type="transmembrane region" description="Helical" evidence="4">
    <location>
        <begin position="313"/>
        <end position="330"/>
    </location>
</feature>
<dbReference type="InterPro" id="IPR011990">
    <property type="entry name" value="TPR-like_helical_dom_sf"/>
</dbReference>
<dbReference type="Pfam" id="PF13374">
    <property type="entry name" value="TPR_10"/>
    <property type="match status" value="1"/>
</dbReference>
<feature type="transmembrane region" description="Helical" evidence="4">
    <location>
        <begin position="150"/>
        <end position="174"/>
    </location>
</feature>
<keyword evidence="4" id="KW-0472">Membrane</keyword>
<feature type="transmembrane region" description="Helical" evidence="4">
    <location>
        <begin position="6"/>
        <end position="25"/>
    </location>
</feature>
<feature type="transmembrane region" description="Helical" evidence="4">
    <location>
        <begin position="215"/>
        <end position="236"/>
    </location>
</feature>
<reference evidence="6 7" key="1">
    <citation type="submission" date="2016-07" db="EMBL/GenBank/DDBJ databases">
        <title>Draft genome of Scalindua rubra, obtained from a brine-seawater interface in the Red Sea, sheds light on salt adaptation in anammox bacteria.</title>
        <authorList>
            <person name="Speth D.R."/>
            <person name="Lagkouvardos I."/>
            <person name="Wang Y."/>
            <person name="Qian P.-Y."/>
            <person name="Dutilh B.E."/>
            <person name="Jetten M.S."/>
        </authorList>
    </citation>
    <scope>NUCLEOTIDE SEQUENCE [LARGE SCALE GENOMIC DNA]</scope>
    <source>
        <strain evidence="6">BSI-1</strain>
    </source>
</reference>
<feature type="transmembrane region" description="Helical" evidence="4">
    <location>
        <begin position="350"/>
        <end position="369"/>
    </location>
</feature>
<dbReference type="EMBL" id="MAYW01000074">
    <property type="protein sequence ID" value="ODS32184.1"/>
    <property type="molecule type" value="Genomic_DNA"/>
</dbReference>
<proteinExistence type="predicted"/>
<evidence type="ECO:0000259" key="5">
    <source>
        <dbReference type="Pfam" id="PF13231"/>
    </source>
</evidence>
<protein>
    <submittedName>
        <fullName evidence="6">Tetratricopeptide repeat protein</fullName>
    </submittedName>
</protein>